<evidence type="ECO:0000256" key="1">
    <source>
        <dbReference type="ARBA" id="ARBA00004266"/>
    </source>
</evidence>
<comment type="caution">
    <text evidence="15">The sequence shown here is derived from an EMBL/GenBank/DDBJ whole genome shotgun (WGS) entry which is preliminary data.</text>
</comment>
<comment type="similarity">
    <text evidence="2">Belongs to the protein kinase superfamily. CAMK Ser/Thr protein kinase family. NIM1 subfamily.</text>
</comment>
<dbReference type="InterPro" id="IPR008271">
    <property type="entry name" value="Ser/Thr_kinase_AS"/>
</dbReference>
<dbReference type="InterPro" id="IPR000719">
    <property type="entry name" value="Prot_kinase_dom"/>
</dbReference>
<comment type="catalytic activity">
    <reaction evidence="11">
        <text>L-seryl-[protein] + ATP = O-phospho-L-seryl-[protein] + ADP + H(+)</text>
        <dbReference type="Rhea" id="RHEA:17989"/>
        <dbReference type="Rhea" id="RHEA-COMP:9863"/>
        <dbReference type="Rhea" id="RHEA-COMP:11604"/>
        <dbReference type="ChEBI" id="CHEBI:15378"/>
        <dbReference type="ChEBI" id="CHEBI:29999"/>
        <dbReference type="ChEBI" id="CHEBI:30616"/>
        <dbReference type="ChEBI" id="CHEBI:83421"/>
        <dbReference type="ChEBI" id="CHEBI:456216"/>
        <dbReference type="EC" id="2.7.11.1"/>
    </reaction>
</comment>
<dbReference type="GO" id="GO:0005524">
    <property type="term" value="F:ATP binding"/>
    <property type="evidence" value="ECO:0007669"/>
    <property type="project" value="UniProtKB-UniRule"/>
</dbReference>
<dbReference type="PROSITE" id="PS00107">
    <property type="entry name" value="PROTEIN_KINASE_ATP"/>
    <property type="match status" value="1"/>
</dbReference>
<sequence>MAPNFTPQQQKVQDPKMIGRWKLGRTIGRGCSGRVRIARHSRTGQYAAIKIISKSSLTASRISLNRLAEEVEREKLAVEREIVVMKLIDHPNIMHLYDVWETSSHLYLVLEYIQGGELFDHLCKHGPLSIAETLKYFHQIVGAVDYFHRFNVAHRDLKPENILLDHNFNIKIADFGMAAWQINASGTTDLMKTSCGSPHYAAPEIIRGDPYVGSAADIWSCGVILYAMLTAQLPFDDDNLPELLDRVTAGKFTIPSFVDPLAQNLIRRMLIVNARKRITMTEIFAHPFFKLYAADAPQPIVPELNRIAHPLKSKSSIDPDIFANLRTLWHGSSDEDLIRSLLNEEKNWQKGIYHLLVNYRAKQAAEDERSEDEVEKRRARRSKKIAEKKAKKAAGIILQPHISGKLITPSCSDDLHPPRAEPPTPRKARGRYFNSAIDTDRNASSSDNRSDEIDDLVPSIGVLRLMFADATNKLGKVDLNRALPALPPPEAENLGLPLSINRGPNRSRIPQPSRKTDQLAHSKLSTQAQIGNDDYRDPDSGKSTLKRTSGQLMFSLGHDNNRVAMDSGKTGRSTRPLTIARRPQPPPIISRRYKASENKENNIDLGENGNGFVNFPDTSAPRRKLSLNRRGYGCNELGYYTHDQALCYIDSRRSQHSHSHSDSRSPTGGSAPSPPKRTWLDTIFRSKPSYPTKHTLYSTWDIITTRNECRRLLMNLNIQVQVYQESHAESFSDRDERAAAVTLKCKMDEMLDTTGILGVMKMTKFRVEMQIIPALCYGAASVYSSTDDGETDWDEDAEEVAVILIHEKGSGESFREIVRRLKREWTLEEGGSVGVLS</sequence>
<dbReference type="PANTHER" id="PTHR24346">
    <property type="entry name" value="MAP/MICROTUBULE AFFINITY-REGULATING KINASE"/>
    <property type="match status" value="1"/>
</dbReference>
<feature type="region of interest" description="Disordered" evidence="13">
    <location>
        <begin position="561"/>
        <end position="589"/>
    </location>
</feature>
<keyword evidence="5" id="KW-0597">Phosphoprotein</keyword>
<evidence type="ECO:0000313" key="16">
    <source>
        <dbReference type="Proteomes" id="UP001213000"/>
    </source>
</evidence>
<keyword evidence="4" id="KW-0723">Serine/threonine-protein kinase</keyword>
<dbReference type="CDD" id="cd14081">
    <property type="entry name" value="STKc_BRSK1_2"/>
    <property type="match status" value="1"/>
</dbReference>
<dbReference type="EMBL" id="JANIEX010000169">
    <property type="protein sequence ID" value="KAJ3571828.1"/>
    <property type="molecule type" value="Genomic_DNA"/>
</dbReference>
<keyword evidence="9 12" id="KW-0067">ATP-binding</keyword>
<evidence type="ECO:0000259" key="14">
    <source>
        <dbReference type="PROSITE" id="PS50011"/>
    </source>
</evidence>
<evidence type="ECO:0000256" key="8">
    <source>
        <dbReference type="ARBA" id="ARBA00022777"/>
    </source>
</evidence>
<feature type="region of interest" description="Disordered" evidence="13">
    <location>
        <begin position="486"/>
        <end position="546"/>
    </location>
</feature>
<dbReference type="InterPro" id="IPR017441">
    <property type="entry name" value="Protein_kinase_ATP_BS"/>
</dbReference>
<evidence type="ECO:0000256" key="11">
    <source>
        <dbReference type="ARBA" id="ARBA00048679"/>
    </source>
</evidence>
<dbReference type="PROSITE" id="PS50011">
    <property type="entry name" value="PROTEIN_KINASE_DOM"/>
    <property type="match status" value="1"/>
</dbReference>
<dbReference type="SMART" id="SM00220">
    <property type="entry name" value="S_TKc"/>
    <property type="match status" value="1"/>
</dbReference>
<evidence type="ECO:0000256" key="10">
    <source>
        <dbReference type="ARBA" id="ARBA00047899"/>
    </source>
</evidence>
<dbReference type="EC" id="2.7.11.1" evidence="3"/>
<evidence type="ECO:0000313" key="15">
    <source>
        <dbReference type="EMBL" id="KAJ3571828.1"/>
    </source>
</evidence>
<accession>A0AAD5VZ05</accession>
<feature type="region of interest" description="Disordered" evidence="13">
    <location>
        <begin position="408"/>
        <end position="453"/>
    </location>
</feature>
<dbReference type="GO" id="GO:0005935">
    <property type="term" value="C:cellular bud neck"/>
    <property type="evidence" value="ECO:0007669"/>
    <property type="project" value="UniProtKB-SubCell"/>
</dbReference>
<evidence type="ECO:0000256" key="9">
    <source>
        <dbReference type="ARBA" id="ARBA00022840"/>
    </source>
</evidence>
<evidence type="ECO:0000256" key="5">
    <source>
        <dbReference type="ARBA" id="ARBA00022553"/>
    </source>
</evidence>
<dbReference type="Pfam" id="PF00069">
    <property type="entry name" value="Pkinase"/>
    <property type="match status" value="1"/>
</dbReference>
<dbReference type="AlphaFoldDB" id="A0AAD5VZ05"/>
<feature type="binding site" evidence="12">
    <location>
        <position position="50"/>
    </location>
    <ligand>
        <name>ATP</name>
        <dbReference type="ChEBI" id="CHEBI:30616"/>
    </ligand>
</feature>
<dbReference type="GO" id="GO:0004674">
    <property type="term" value="F:protein serine/threonine kinase activity"/>
    <property type="evidence" value="ECO:0007669"/>
    <property type="project" value="UniProtKB-KW"/>
</dbReference>
<organism evidence="15 16">
    <name type="scientific">Leucocoprinus birnbaumii</name>
    <dbReference type="NCBI Taxonomy" id="56174"/>
    <lineage>
        <taxon>Eukaryota</taxon>
        <taxon>Fungi</taxon>
        <taxon>Dikarya</taxon>
        <taxon>Basidiomycota</taxon>
        <taxon>Agaricomycotina</taxon>
        <taxon>Agaricomycetes</taxon>
        <taxon>Agaricomycetidae</taxon>
        <taxon>Agaricales</taxon>
        <taxon>Agaricineae</taxon>
        <taxon>Agaricaceae</taxon>
        <taxon>Leucocoprinus</taxon>
    </lineage>
</organism>
<dbReference type="InterPro" id="IPR011009">
    <property type="entry name" value="Kinase-like_dom_sf"/>
</dbReference>
<comment type="catalytic activity">
    <reaction evidence="10">
        <text>L-threonyl-[protein] + ATP = O-phospho-L-threonyl-[protein] + ADP + H(+)</text>
        <dbReference type="Rhea" id="RHEA:46608"/>
        <dbReference type="Rhea" id="RHEA-COMP:11060"/>
        <dbReference type="Rhea" id="RHEA-COMP:11605"/>
        <dbReference type="ChEBI" id="CHEBI:15378"/>
        <dbReference type="ChEBI" id="CHEBI:30013"/>
        <dbReference type="ChEBI" id="CHEBI:30616"/>
        <dbReference type="ChEBI" id="CHEBI:61977"/>
        <dbReference type="ChEBI" id="CHEBI:456216"/>
        <dbReference type="EC" id="2.7.11.1"/>
    </reaction>
</comment>
<evidence type="ECO:0000256" key="3">
    <source>
        <dbReference type="ARBA" id="ARBA00012513"/>
    </source>
</evidence>
<keyword evidence="6" id="KW-0808">Transferase</keyword>
<evidence type="ECO:0000256" key="13">
    <source>
        <dbReference type="SAM" id="MobiDB-lite"/>
    </source>
</evidence>
<evidence type="ECO:0000256" key="4">
    <source>
        <dbReference type="ARBA" id="ARBA00022527"/>
    </source>
</evidence>
<comment type="subcellular location">
    <subcellularLocation>
        <location evidence="1">Bud neck</location>
    </subcellularLocation>
</comment>
<dbReference type="GO" id="GO:0035556">
    <property type="term" value="P:intracellular signal transduction"/>
    <property type="evidence" value="ECO:0007669"/>
    <property type="project" value="TreeGrafter"/>
</dbReference>
<protein>
    <recommendedName>
        <fullName evidence="3">non-specific serine/threonine protein kinase</fullName>
        <ecNumber evidence="3">2.7.11.1</ecNumber>
    </recommendedName>
</protein>
<reference evidence="15" key="1">
    <citation type="submission" date="2022-07" db="EMBL/GenBank/DDBJ databases">
        <title>Genome Sequence of Leucocoprinus birnbaumii.</title>
        <authorList>
            <person name="Buettner E."/>
        </authorList>
    </citation>
    <scope>NUCLEOTIDE SEQUENCE</scope>
    <source>
        <strain evidence="15">VT141</strain>
    </source>
</reference>
<keyword evidence="16" id="KW-1185">Reference proteome</keyword>
<feature type="region of interest" description="Disordered" evidence="13">
    <location>
        <begin position="364"/>
        <end position="392"/>
    </location>
</feature>
<keyword evidence="7 12" id="KW-0547">Nucleotide-binding</keyword>
<keyword evidence="8" id="KW-0418">Kinase</keyword>
<dbReference type="GO" id="GO:0005940">
    <property type="term" value="C:septin ring"/>
    <property type="evidence" value="ECO:0007669"/>
    <property type="project" value="UniProtKB-ARBA"/>
</dbReference>
<dbReference type="PANTHER" id="PTHR24346:SF110">
    <property type="entry name" value="NON-SPECIFIC SERINE_THREONINE PROTEIN KINASE"/>
    <property type="match status" value="1"/>
</dbReference>
<feature type="region of interest" description="Disordered" evidence="13">
    <location>
        <begin position="655"/>
        <end position="677"/>
    </location>
</feature>
<evidence type="ECO:0000256" key="7">
    <source>
        <dbReference type="ARBA" id="ARBA00022741"/>
    </source>
</evidence>
<name>A0AAD5VZ05_9AGAR</name>
<dbReference type="Gene3D" id="1.10.510.10">
    <property type="entry name" value="Transferase(Phosphotransferase) domain 1"/>
    <property type="match status" value="1"/>
</dbReference>
<feature type="domain" description="Protein kinase" evidence="14">
    <location>
        <begin position="21"/>
        <end position="289"/>
    </location>
</feature>
<evidence type="ECO:0000256" key="2">
    <source>
        <dbReference type="ARBA" id="ARBA00010791"/>
    </source>
</evidence>
<proteinExistence type="inferred from homology"/>
<evidence type="ECO:0000256" key="12">
    <source>
        <dbReference type="PROSITE-ProRule" id="PRU10141"/>
    </source>
</evidence>
<dbReference type="PROSITE" id="PS00108">
    <property type="entry name" value="PROTEIN_KINASE_ST"/>
    <property type="match status" value="1"/>
</dbReference>
<evidence type="ECO:0000256" key="6">
    <source>
        <dbReference type="ARBA" id="ARBA00022679"/>
    </source>
</evidence>
<gene>
    <name evidence="15" type="ORF">NP233_g3507</name>
</gene>
<dbReference type="Proteomes" id="UP001213000">
    <property type="component" value="Unassembled WGS sequence"/>
</dbReference>
<dbReference type="FunFam" id="1.10.510.10:FF:000394">
    <property type="entry name" value="Serine/threonine-protein kinase HSL1"/>
    <property type="match status" value="1"/>
</dbReference>
<dbReference type="SUPFAM" id="SSF56112">
    <property type="entry name" value="Protein kinase-like (PK-like)"/>
    <property type="match status" value="1"/>
</dbReference>